<reference evidence="2" key="1">
    <citation type="submission" date="2012-11" db="EMBL/GenBank/DDBJ databases">
        <authorList>
            <person name="Lucero-Rivera Y.E."/>
            <person name="Tovar-Ramirez D."/>
        </authorList>
    </citation>
    <scope>NUCLEOTIDE SEQUENCE [LARGE SCALE GENOMIC DNA]</scope>
    <source>
        <strain evidence="2">Araruama</strain>
    </source>
</reference>
<gene>
    <name evidence="1" type="ORF">OMM_14099</name>
</gene>
<protein>
    <submittedName>
        <fullName evidence="1">Uncharacterized protein</fullName>
    </submittedName>
</protein>
<dbReference type="EMBL" id="ATBP01002728">
    <property type="protein sequence ID" value="ETR65534.1"/>
    <property type="molecule type" value="Genomic_DNA"/>
</dbReference>
<evidence type="ECO:0000313" key="1">
    <source>
        <dbReference type="EMBL" id="ETR65534.1"/>
    </source>
</evidence>
<dbReference type="AlphaFoldDB" id="A0A1V1NSJ7"/>
<dbReference type="Proteomes" id="UP000189670">
    <property type="component" value="Unassembled WGS sequence"/>
</dbReference>
<name>A0A1V1NSJ7_9BACT</name>
<organism evidence="1 2">
    <name type="scientific">Candidatus Magnetoglobus multicellularis str. Araruama</name>
    <dbReference type="NCBI Taxonomy" id="890399"/>
    <lineage>
        <taxon>Bacteria</taxon>
        <taxon>Pseudomonadati</taxon>
        <taxon>Thermodesulfobacteriota</taxon>
        <taxon>Desulfobacteria</taxon>
        <taxon>Desulfobacterales</taxon>
        <taxon>Desulfobacteraceae</taxon>
        <taxon>Candidatus Magnetoglobus</taxon>
    </lineage>
</organism>
<sequence length="84" mass="10057">MKNSERKEGETAREYNQRVKKENEEKELILEAIIEFYAYVVEYIIVRKAELSSISTYLYLDYDKTQLSIEHKQAAINFFNPLFL</sequence>
<proteinExistence type="predicted"/>
<comment type="caution">
    <text evidence="1">The sequence shown here is derived from an EMBL/GenBank/DDBJ whole genome shotgun (WGS) entry which is preliminary data.</text>
</comment>
<accession>A0A1V1NSJ7</accession>
<evidence type="ECO:0000313" key="2">
    <source>
        <dbReference type="Proteomes" id="UP000189670"/>
    </source>
</evidence>